<name>A0ABQ9HVF3_9NEOP</name>
<sequence length="452" mass="49658">MPRGRGGLADSLLASHQGEPGSIPSWITPGFFFACGNRAGRCRWSAGFLGDLPFPPPPPPFHFGAAPCSTQSPSSALKTSLLRAAQISSLTLLPGLTHSPFHCLCAQGDQLVGSLSVGDWFGRGFMGSEPTRAKRGKAIMEQCRNVRAGETGDPRENPLTSGHRPDRFTRTKIREWLHPTGIRTRFALEGGNDKQGGLPHRGPIEAVEVVTSDCSRRLDMAFLVGGNLRGGGNGMRGRGKREVPEKTYRPAASSYTFRKSENPCVTAGNRTRFALPTILGFLSGLLNTTADLPWRSRLVNDRSGLREALVTRLTERSGKLGNALDSGGPGFDYRSESDLISVLRVTVKHSKRHVTRPRINKYGMQWCGGRENPEKTPSFKLRKSGHTVRERAISVEFTCSEYWDMAMAMGASSGQDPCILHASNVRRKLYWEHPDNYPQSTQTHGSLYPRCR</sequence>
<evidence type="ECO:0000313" key="1">
    <source>
        <dbReference type="EMBL" id="KAJ8888363.1"/>
    </source>
</evidence>
<gene>
    <name evidence="1" type="ORF">PR048_007853</name>
</gene>
<dbReference type="EMBL" id="JARBHB010000003">
    <property type="protein sequence ID" value="KAJ8888363.1"/>
    <property type="molecule type" value="Genomic_DNA"/>
</dbReference>
<comment type="caution">
    <text evidence="1">The sequence shown here is derived from an EMBL/GenBank/DDBJ whole genome shotgun (WGS) entry which is preliminary data.</text>
</comment>
<dbReference type="Proteomes" id="UP001159363">
    <property type="component" value="Chromosome 3"/>
</dbReference>
<dbReference type="PROSITE" id="PS51257">
    <property type="entry name" value="PROKAR_LIPOPROTEIN"/>
    <property type="match status" value="1"/>
</dbReference>
<organism evidence="1 2">
    <name type="scientific">Dryococelus australis</name>
    <dbReference type="NCBI Taxonomy" id="614101"/>
    <lineage>
        <taxon>Eukaryota</taxon>
        <taxon>Metazoa</taxon>
        <taxon>Ecdysozoa</taxon>
        <taxon>Arthropoda</taxon>
        <taxon>Hexapoda</taxon>
        <taxon>Insecta</taxon>
        <taxon>Pterygota</taxon>
        <taxon>Neoptera</taxon>
        <taxon>Polyneoptera</taxon>
        <taxon>Phasmatodea</taxon>
        <taxon>Verophasmatodea</taxon>
        <taxon>Anareolatae</taxon>
        <taxon>Phasmatidae</taxon>
        <taxon>Eurycanthinae</taxon>
        <taxon>Dryococelus</taxon>
    </lineage>
</organism>
<accession>A0ABQ9HVF3</accession>
<keyword evidence="2" id="KW-1185">Reference proteome</keyword>
<evidence type="ECO:0000313" key="2">
    <source>
        <dbReference type="Proteomes" id="UP001159363"/>
    </source>
</evidence>
<protein>
    <submittedName>
        <fullName evidence="1">Uncharacterized protein</fullName>
    </submittedName>
</protein>
<reference evidence="1 2" key="1">
    <citation type="submission" date="2023-02" db="EMBL/GenBank/DDBJ databases">
        <title>LHISI_Scaffold_Assembly.</title>
        <authorList>
            <person name="Stuart O.P."/>
            <person name="Cleave R."/>
            <person name="Magrath M.J.L."/>
            <person name="Mikheyev A.S."/>
        </authorList>
    </citation>
    <scope>NUCLEOTIDE SEQUENCE [LARGE SCALE GENOMIC DNA]</scope>
    <source>
        <strain evidence="1">Daus_M_001</strain>
        <tissue evidence="1">Leg muscle</tissue>
    </source>
</reference>
<proteinExistence type="predicted"/>